<feature type="compositionally biased region" description="Basic and acidic residues" evidence="1">
    <location>
        <begin position="275"/>
        <end position="288"/>
    </location>
</feature>
<feature type="compositionally biased region" description="Basic and acidic residues" evidence="1">
    <location>
        <begin position="96"/>
        <end position="105"/>
    </location>
</feature>
<comment type="caution">
    <text evidence="2">The sequence shown here is derived from an EMBL/GenBank/DDBJ whole genome shotgun (WGS) entry which is preliminary data.</text>
</comment>
<sequence>MDGMQRLGALPGHHLTLPDSHFPNLRWFRRIVTRGQRKKSGASGWAEKGGPKASAAGDALLVVVRRRHAGALTLWAPSCRTEKHQRGPGSWLRAARSREVGAEGLEREEDGDEEEMSVTVPKKGIRLVGWETSIEEESDEEGPIMVVFASSVVLEAGLSSLALPFGLEVVLDDGEEGWDGMRVVELEDSASCDSSCSGWSGSIPEYGRCQVELRLYAENLSDCEVGNAVRRERTWGRCALGGEGADSRDRSCDGKNEGEILVVVEWEDEKDVLRYESRKSEEREEGIGGRDVPQEDDERLFDPLCARGLRGKVG</sequence>
<dbReference type="AlphaFoldDB" id="A0AAD4QM86"/>
<name>A0AAD4QM86_9AGAM</name>
<proteinExistence type="predicted"/>
<organism evidence="2 3">
    <name type="scientific">Multifurca ochricompacta</name>
    <dbReference type="NCBI Taxonomy" id="376703"/>
    <lineage>
        <taxon>Eukaryota</taxon>
        <taxon>Fungi</taxon>
        <taxon>Dikarya</taxon>
        <taxon>Basidiomycota</taxon>
        <taxon>Agaricomycotina</taxon>
        <taxon>Agaricomycetes</taxon>
        <taxon>Russulales</taxon>
        <taxon>Russulaceae</taxon>
        <taxon>Multifurca</taxon>
    </lineage>
</organism>
<feature type="compositionally biased region" description="Acidic residues" evidence="1">
    <location>
        <begin position="106"/>
        <end position="116"/>
    </location>
</feature>
<feature type="region of interest" description="Disordered" evidence="1">
    <location>
        <begin position="275"/>
        <end position="299"/>
    </location>
</feature>
<accession>A0AAD4QM86</accession>
<evidence type="ECO:0000313" key="2">
    <source>
        <dbReference type="EMBL" id="KAI0298134.1"/>
    </source>
</evidence>
<gene>
    <name evidence="2" type="ORF">B0F90DRAFT_1669175</name>
</gene>
<evidence type="ECO:0000313" key="3">
    <source>
        <dbReference type="Proteomes" id="UP001203297"/>
    </source>
</evidence>
<dbReference type="EMBL" id="WTXG01000030">
    <property type="protein sequence ID" value="KAI0298134.1"/>
    <property type="molecule type" value="Genomic_DNA"/>
</dbReference>
<evidence type="ECO:0000256" key="1">
    <source>
        <dbReference type="SAM" id="MobiDB-lite"/>
    </source>
</evidence>
<protein>
    <submittedName>
        <fullName evidence="2">Uncharacterized protein</fullName>
    </submittedName>
</protein>
<keyword evidence="3" id="KW-1185">Reference proteome</keyword>
<feature type="region of interest" description="Disordered" evidence="1">
    <location>
        <begin position="85"/>
        <end position="118"/>
    </location>
</feature>
<dbReference type="Proteomes" id="UP001203297">
    <property type="component" value="Unassembled WGS sequence"/>
</dbReference>
<reference evidence="2" key="1">
    <citation type="journal article" date="2022" name="New Phytol.">
        <title>Evolutionary transition to the ectomycorrhizal habit in the genomes of a hyperdiverse lineage of mushroom-forming fungi.</title>
        <authorList>
            <person name="Looney B."/>
            <person name="Miyauchi S."/>
            <person name="Morin E."/>
            <person name="Drula E."/>
            <person name="Courty P.E."/>
            <person name="Kohler A."/>
            <person name="Kuo A."/>
            <person name="LaButti K."/>
            <person name="Pangilinan J."/>
            <person name="Lipzen A."/>
            <person name="Riley R."/>
            <person name="Andreopoulos W."/>
            <person name="He G."/>
            <person name="Johnson J."/>
            <person name="Nolan M."/>
            <person name="Tritt A."/>
            <person name="Barry K.W."/>
            <person name="Grigoriev I.V."/>
            <person name="Nagy L.G."/>
            <person name="Hibbett D."/>
            <person name="Henrissat B."/>
            <person name="Matheny P.B."/>
            <person name="Labbe J."/>
            <person name="Martin F.M."/>
        </authorList>
    </citation>
    <scope>NUCLEOTIDE SEQUENCE</scope>
    <source>
        <strain evidence="2">BPL690</strain>
    </source>
</reference>